<keyword evidence="1" id="KW-0472">Membrane</keyword>
<dbReference type="GO" id="GO:0051701">
    <property type="term" value="P:biological process involved in interaction with host"/>
    <property type="evidence" value="ECO:0007669"/>
    <property type="project" value="TreeGrafter"/>
</dbReference>
<dbReference type="InterPro" id="IPR005693">
    <property type="entry name" value="Mce"/>
</dbReference>
<dbReference type="InterPro" id="IPR024516">
    <property type="entry name" value="Mce_C"/>
</dbReference>
<dbReference type="InterPro" id="IPR052336">
    <property type="entry name" value="MlaD_Phospholipid_Transporter"/>
</dbReference>
<keyword evidence="1" id="KW-1133">Transmembrane helix</keyword>
<gene>
    <name evidence="4" type="ORF">G3T38_04830</name>
</gene>
<feature type="transmembrane region" description="Helical" evidence="1">
    <location>
        <begin position="6"/>
        <end position="28"/>
    </location>
</feature>
<protein>
    <submittedName>
        <fullName evidence="4">MCE family protein</fullName>
    </submittedName>
</protein>
<evidence type="ECO:0000313" key="5">
    <source>
        <dbReference type="Proteomes" id="UP000468687"/>
    </source>
</evidence>
<sequence length="340" mass="34994">MSVRGAALKLVVFGAVGALMLALLYLTLGRITLGPRASYNAVMADVSGLEAGDLVRIAGVRVGQVEEVGFTDVDGRQLIEVRFSVDEGQTVTDATHVLVRYENLLGDRYLELAQPAGQGAPLEGGSTIPLDRTTAALDLDTLLNGFAPLFEGLDPAQVNQLASGLVSTLQGRGGTLQSLLAGTASLTSTLADQDVAIGSLVDNLGAVLATVDERDGQLSDAIVQLRSLLDGLAADREPLGVAVSSVGELAGTLTGLLQEVRPPLAATVDGTAATAGVVNANGDTLEEVLNSLPGAYATLGRVASHGNFFNFFLCSVQVVVGTSDLDVRTPVVRSNAARCN</sequence>
<dbReference type="Pfam" id="PF11887">
    <property type="entry name" value="Mce4_CUP1"/>
    <property type="match status" value="1"/>
</dbReference>
<comment type="caution">
    <text evidence="4">The sequence shown here is derived from an EMBL/GenBank/DDBJ whole genome shotgun (WGS) entry which is preliminary data.</text>
</comment>
<dbReference type="EMBL" id="JAAGXA010000002">
    <property type="protein sequence ID" value="NEN77598.1"/>
    <property type="molecule type" value="Genomic_DNA"/>
</dbReference>
<name>A0A6P0HG34_9ACTN</name>
<dbReference type="InterPro" id="IPR003399">
    <property type="entry name" value="Mce/MlaD"/>
</dbReference>
<accession>A0A6P0HG34</accession>
<feature type="domain" description="Mce/MlaD" evidence="2">
    <location>
        <begin position="38"/>
        <end position="114"/>
    </location>
</feature>
<evidence type="ECO:0000313" key="4">
    <source>
        <dbReference type="EMBL" id="NEN77598.1"/>
    </source>
</evidence>
<feature type="domain" description="Mammalian cell entry C-terminal" evidence="3">
    <location>
        <begin position="120"/>
        <end position="315"/>
    </location>
</feature>
<proteinExistence type="predicted"/>
<keyword evidence="5" id="KW-1185">Reference proteome</keyword>
<evidence type="ECO:0000256" key="1">
    <source>
        <dbReference type="SAM" id="Phobius"/>
    </source>
</evidence>
<dbReference type="GO" id="GO:0005576">
    <property type="term" value="C:extracellular region"/>
    <property type="evidence" value="ECO:0007669"/>
    <property type="project" value="TreeGrafter"/>
</dbReference>
<dbReference type="RefSeq" id="WP_163770932.1">
    <property type="nucleotide sequence ID" value="NZ_JAAGXA010000002.1"/>
</dbReference>
<dbReference type="PANTHER" id="PTHR33371:SF17">
    <property type="entry name" value="MCE-FAMILY PROTEIN MCE1B"/>
    <property type="match status" value="1"/>
</dbReference>
<dbReference type="Pfam" id="PF02470">
    <property type="entry name" value="MlaD"/>
    <property type="match status" value="1"/>
</dbReference>
<evidence type="ECO:0000259" key="3">
    <source>
        <dbReference type="Pfam" id="PF11887"/>
    </source>
</evidence>
<dbReference type="AlphaFoldDB" id="A0A6P0HG34"/>
<dbReference type="PANTHER" id="PTHR33371">
    <property type="entry name" value="INTERMEMBRANE PHOSPHOLIPID TRANSPORT SYSTEM BINDING PROTEIN MLAD-RELATED"/>
    <property type="match status" value="1"/>
</dbReference>
<keyword evidence="1" id="KW-0812">Transmembrane</keyword>
<organism evidence="4 5">
    <name type="scientific">Nocardioides zeae</name>
    <dbReference type="NCBI Taxonomy" id="1457234"/>
    <lineage>
        <taxon>Bacteria</taxon>
        <taxon>Bacillati</taxon>
        <taxon>Actinomycetota</taxon>
        <taxon>Actinomycetes</taxon>
        <taxon>Propionibacteriales</taxon>
        <taxon>Nocardioidaceae</taxon>
        <taxon>Nocardioides</taxon>
    </lineage>
</organism>
<dbReference type="Proteomes" id="UP000468687">
    <property type="component" value="Unassembled WGS sequence"/>
</dbReference>
<reference evidence="4 5" key="1">
    <citation type="journal article" date="2014" name="Int. J. Syst. Evol. Microbiol.">
        <title>Nocardioides zeae sp. nov., isolated from the stem of Zea mays.</title>
        <authorList>
            <person name="Glaeser S.P."/>
            <person name="McInroy J.A."/>
            <person name="Busse H.J."/>
            <person name="Kampfer P."/>
        </authorList>
    </citation>
    <scope>NUCLEOTIDE SEQUENCE [LARGE SCALE GENOMIC DNA]</scope>
    <source>
        <strain evidence="4 5">JCM 30728</strain>
    </source>
</reference>
<dbReference type="NCBIfam" id="TIGR00996">
    <property type="entry name" value="Mtu_fam_mce"/>
    <property type="match status" value="1"/>
</dbReference>
<evidence type="ECO:0000259" key="2">
    <source>
        <dbReference type="Pfam" id="PF02470"/>
    </source>
</evidence>